<dbReference type="PANTHER" id="PTHR36974">
    <property type="entry name" value="MEMBRANE PROTEIN-RELATED"/>
    <property type="match status" value="1"/>
</dbReference>
<dbReference type="AlphaFoldDB" id="A0A418IH33"/>
<keyword evidence="1" id="KW-1133">Transmembrane helix</keyword>
<comment type="caution">
    <text evidence="2">The sequence shown here is derived from an EMBL/GenBank/DDBJ whole genome shotgun (WGS) entry which is preliminary data.</text>
</comment>
<keyword evidence="1" id="KW-0812">Transmembrane</keyword>
<evidence type="ECO:0000256" key="1">
    <source>
        <dbReference type="SAM" id="Phobius"/>
    </source>
</evidence>
<name>A0A418IH33_9STAP</name>
<keyword evidence="1" id="KW-0472">Membrane</keyword>
<feature type="transmembrane region" description="Helical" evidence="1">
    <location>
        <begin position="37"/>
        <end position="57"/>
    </location>
</feature>
<dbReference type="EMBL" id="QXUF01000022">
    <property type="protein sequence ID" value="RIN01778.1"/>
    <property type="molecule type" value="Genomic_DNA"/>
</dbReference>
<gene>
    <name evidence="2" type="ORF">BU112_04720</name>
</gene>
<accession>A0A418IH33</accession>
<evidence type="ECO:0000313" key="3">
    <source>
        <dbReference type="Proteomes" id="UP000286317"/>
    </source>
</evidence>
<evidence type="ECO:0008006" key="4">
    <source>
        <dbReference type="Google" id="ProtNLM"/>
    </source>
</evidence>
<proteinExistence type="predicted"/>
<dbReference type="PANTHER" id="PTHR36974:SF1">
    <property type="entry name" value="DOXX FAMILY MEMBRANE PROTEIN"/>
    <property type="match status" value="1"/>
</dbReference>
<reference evidence="2 3" key="1">
    <citation type="journal article" date="2016" name="Front. Microbiol.">
        <title>Comprehensive Phylogenetic Analysis of Bovine Non-aureus Staphylococci Species Based on Whole-Genome Sequencing.</title>
        <authorList>
            <person name="Naushad S."/>
            <person name="Barkema H.W."/>
            <person name="Luby C."/>
            <person name="Condas L.A."/>
            <person name="Nobrega D.B."/>
            <person name="Carson D.A."/>
            <person name="De Buck J."/>
        </authorList>
    </citation>
    <scope>NUCLEOTIDE SEQUENCE [LARGE SCALE GENOMIC DNA]</scope>
    <source>
        <strain evidence="2 3">SNUC 4554</strain>
    </source>
</reference>
<evidence type="ECO:0000313" key="2">
    <source>
        <dbReference type="EMBL" id="RIN01778.1"/>
    </source>
</evidence>
<protein>
    <recommendedName>
        <fullName evidence="4">DoxX family membrane protein</fullName>
    </recommendedName>
</protein>
<keyword evidence="3" id="KW-1185">Reference proteome</keyword>
<dbReference type="Proteomes" id="UP000286317">
    <property type="component" value="Unassembled WGS sequence"/>
</dbReference>
<organism evidence="2 3">
    <name type="scientific">Staphylococcus shinii</name>
    <dbReference type="NCBI Taxonomy" id="2912228"/>
    <lineage>
        <taxon>Bacteria</taxon>
        <taxon>Bacillati</taxon>
        <taxon>Bacillota</taxon>
        <taxon>Bacilli</taxon>
        <taxon>Bacillales</taxon>
        <taxon>Staphylococcaceae</taxon>
        <taxon>Staphylococcus</taxon>
    </lineage>
</organism>
<dbReference type="RefSeq" id="WP_039069094.1">
    <property type="nucleotide sequence ID" value="NZ_CP068712.1"/>
</dbReference>
<dbReference type="OrthoDB" id="327939at2"/>
<sequence>MNKIARVVFGIVFSVAGVLHFKDEQKFRAIVPSYLPFRKAAVLITGVFEVIFGLLLLTRKPSPCLKKSIIAFLWAVFPANIYMARNNMPLGGKELPKWALYGRLPLQFVMIKMISKL</sequence>
<dbReference type="GeneID" id="79052459"/>